<dbReference type="RefSeq" id="WP_201651990.1">
    <property type="nucleotide sequence ID" value="NZ_CAJHCS010000014.1"/>
</dbReference>
<dbReference type="EMBL" id="JAZHGC010000036">
    <property type="protein sequence ID" value="MEM5290470.1"/>
    <property type="molecule type" value="Genomic_DNA"/>
</dbReference>
<dbReference type="Proteomes" id="UP001494588">
    <property type="component" value="Unassembled WGS sequence"/>
</dbReference>
<protein>
    <recommendedName>
        <fullName evidence="4">Lipoprotein</fullName>
    </recommendedName>
</protein>
<reference evidence="2 3" key="1">
    <citation type="submission" date="2024-01" db="EMBL/GenBank/DDBJ databases">
        <title>The diversity of rhizobia nodulating Mimosa spp. in eleven states of Brazil covering several biomes is determined by host plant, location, and edaphic factors.</title>
        <authorList>
            <person name="Rouws L."/>
            <person name="Barauna A."/>
            <person name="Beukes C."/>
            <person name="De Faria S.M."/>
            <person name="Gross E."/>
            <person name="Dos Reis Junior F.B."/>
            <person name="Simon M."/>
            <person name="Maluk M."/>
            <person name="Odee D.W."/>
            <person name="Kenicer G."/>
            <person name="Young J.P.W."/>
            <person name="Reis V.M."/>
            <person name="Zilli J."/>
            <person name="James E.K."/>
        </authorList>
    </citation>
    <scope>NUCLEOTIDE SEQUENCE [LARGE SCALE GENOMIC DNA]</scope>
    <source>
        <strain evidence="2 3">JPY77</strain>
    </source>
</reference>
<proteinExistence type="predicted"/>
<evidence type="ECO:0000313" key="2">
    <source>
        <dbReference type="EMBL" id="MEM5290470.1"/>
    </source>
</evidence>
<accession>A0ABU9QN23</accession>
<evidence type="ECO:0000313" key="3">
    <source>
        <dbReference type="Proteomes" id="UP001494588"/>
    </source>
</evidence>
<gene>
    <name evidence="2" type="ORF">V4C55_32585</name>
</gene>
<sequence length="316" mass="34785">MAARDVSPGLGSAQAGRQRSGKERLAVAGSLREGMWLELSTEGTPAMFGVAAHRWRPACQFFFRNSLNFFSRMPMSWLQGAGPRRVRCTIPGTKESGQSQRRHLSVPGHQAGCRSGHPRSAEKIPVAQEKTLKIRNVTRLASVVGALASLASLAGCAIVPSDPAVLSQMSGSYSVVDQFSYPNTHSTRIDIRFLPVDEHGKTSARVRMYDGDNVRFYQLDDCGYPGDNVARRLSNSDNLHASEVVLCRNPRYLQDRSLPQVILIHSLDGHPLVFHPDGGLVSAIVSKNLVSNEQWEAIVHWAPVWSSGFMLRKLDQ</sequence>
<feature type="region of interest" description="Disordered" evidence="1">
    <location>
        <begin position="1"/>
        <end position="25"/>
    </location>
</feature>
<evidence type="ECO:0008006" key="4">
    <source>
        <dbReference type="Google" id="ProtNLM"/>
    </source>
</evidence>
<keyword evidence="3" id="KW-1185">Reference proteome</keyword>
<organism evidence="2 3">
    <name type="scientific">Paraburkholderia sabiae</name>
    <dbReference type="NCBI Taxonomy" id="273251"/>
    <lineage>
        <taxon>Bacteria</taxon>
        <taxon>Pseudomonadati</taxon>
        <taxon>Pseudomonadota</taxon>
        <taxon>Betaproteobacteria</taxon>
        <taxon>Burkholderiales</taxon>
        <taxon>Burkholderiaceae</taxon>
        <taxon>Paraburkholderia</taxon>
    </lineage>
</organism>
<name>A0ABU9QN23_9BURK</name>
<evidence type="ECO:0000256" key="1">
    <source>
        <dbReference type="SAM" id="MobiDB-lite"/>
    </source>
</evidence>
<feature type="region of interest" description="Disordered" evidence="1">
    <location>
        <begin position="92"/>
        <end position="120"/>
    </location>
</feature>
<comment type="caution">
    <text evidence="2">The sequence shown here is derived from an EMBL/GenBank/DDBJ whole genome shotgun (WGS) entry which is preliminary data.</text>
</comment>